<dbReference type="OrthoDB" id="8901345at2"/>
<keyword evidence="2" id="KW-0732">Signal</keyword>
<dbReference type="SMART" id="SM00754">
    <property type="entry name" value="CHRD"/>
    <property type="match status" value="1"/>
</dbReference>
<dbReference type="Pfam" id="PF07452">
    <property type="entry name" value="CHRD"/>
    <property type="match status" value="1"/>
</dbReference>
<evidence type="ECO:0000313" key="5">
    <source>
        <dbReference type="Proteomes" id="UP000293519"/>
    </source>
</evidence>
<evidence type="ECO:0000313" key="4">
    <source>
        <dbReference type="EMBL" id="RZS59734.1"/>
    </source>
</evidence>
<keyword evidence="1" id="KW-0812">Transmembrane</keyword>
<gene>
    <name evidence="4" type="ORF">EV141_0967</name>
</gene>
<dbReference type="RefSeq" id="WP_130484777.1">
    <property type="nucleotide sequence ID" value="NZ_SGWW01000001.1"/>
</dbReference>
<keyword evidence="1" id="KW-0472">Membrane</keyword>
<protein>
    <submittedName>
        <fullName evidence="4">CHRD domain-containing protein</fullName>
    </submittedName>
</protein>
<reference evidence="4 5" key="1">
    <citation type="journal article" date="2015" name="Stand. Genomic Sci.">
        <title>Genomic Encyclopedia of Bacterial and Archaeal Type Strains, Phase III: the genomes of soil and plant-associated and newly described type strains.</title>
        <authorList>
            <person name="Whitman W.B."/>
            <person name="Woyke T."/>
            <person name="Klenk H.P."/>
            <person name="Zhou Y."/>
            <person name="Lilburn T.G."/>
            <person name="Beck B.J."/>
            <person name="De Vos P."/>
            <person name="Vandamme P."/>
            <person name="Eisen J.A."/>
            <person name="Garrity G."/>
            <person name="Hugenholtz P."/>
            <person name="Kyrpides N.C."/>
        </authorList>
    </citation>
    <scope>NUCLEOTIDE SEQUENCE [LARGE SCALE GENOMIC DNA]</scope>
    <source>
        <strain evidence="4 5">CV2</strain>
    </source>
</reference>
<feature type="chain" id="PRO_5020398479" evidence="2">
    <location>
        <begin position="33"/>
        <end position="239"/>
    </location>
</feature>
<sequence length="239" mass="24041">MPRSVFRRSSALVGTAAVAAGTLLLAPSPAYADTEVPEPDAFTSAFTVMATPDAVVDADGNPAPGEEGATGSFTFRINSDLEIICYDIVLEGVTGEYESPARTATHIHQANAGEGGPPRIAFPNPEDTGDGTREASGCMQGPFTTGIEANGADTGDGFSLAAIEANPAGFSADSHTAEFTAGVVRGQLQQIPVGGVDTGAGGAATETTALPFVAGVALLGGLAAAGLVVARRRPEHVTR</sequence>
<feature type="signal peptide" evidence="2">
    <location>
        <begin position="1"/>
        <end position="32"/>
    </location>
</feature>
<dbReference type="Proteomes" id="UP000293519">
    <property type="component" value="Unassembled WGS sequence"/>
</dbReference>
<dbReference type="InterPro" id="IPR010895">
    <property type="entry name" value="CHRD"/>
</dbReference>
<comment type="caution">
    <text evidence="4">The sequence shown here is derived from an EMBL/GenBank/DDBJ whole genome shotgun (WGS) entry which is preliminary data.</text>
</comment>
<evidence type="ECO:0000256" key="1">
    <source>
        <dbReference type="SAM" id="Phobius"/>
    </source>
</evidence>
<evidence type="ECO:0000259" key="3">
    <source>
        <dbReference type="SMART" id="SM00754"/>
    </source>
</evidence>
<evidence type="ECO:0000256" key="2">
    <source>
        <dbReference type="SAM" id="SignalP"/>
    </source>
</evidence>
<feature type="transmembrane region" description="Helical" evidence="1">
    <location>
        <begin position="209"/>
        <end position="230"/>
    </location>
</feature>
<keyword evidence="5" id="KW-1185">Reference proteome</keyword>
<keyword evidence="1" id="KW-1133">Transmembrane helix</keyword>
<feature type="domain" description="CHRD" evidence="3">
    <location>
        <begin position="44"/>
        <end position="190"/>
    </location>
</feature>
<dbReference type="AlphaFoldDB" id="A0A4Q7LY69"/>
<accession>A0A4Q7LY69</accession>
<organism evidence="4 5">
    <name type="scientific">Microcella putealis</name>
    <dbReference type="NCBI Taxonomy" id="337005"/>
    <lineage>
        <taxon>Bacteria</taxon>
        <taxon>Bacillati</taxon>
        <taxon>Actinomycetota</taxon>
        <taxon>Actinomycetes</taxon>
        <taxon>Micrococcales</taxon>
        <taxon>Microbacteriaceae</taxon>
        <taxon>Microcella</taxon>
    </lineage>
</organism>
<name>A0A4Q7LY69_9MICO</name>
<proteinExistence type="predicted"/>
<dbReference type="EMBL" id="SGWW01000001">
    <property type="protein sequence ID" value="RZS59734.1"/>
    <property type="molecule type" value="Genomic_DNA"/>
</dbReference>